<protein>
    <submittedName>
        <fullName evidence="2">Uncharacterized protein</fullName>
    </submittedName>
</protein>
<dbReference type="CDD" id="cd00117">
    <property type="entry name" value="TFP"/>
    <property type="match status" value="1"/>
</dbReference>
<feature type="compositionally biased region" description="Basic and acidic residues" evidence="1">
    <location>
        <begin position="238"/>
        <end position="253"/>
    </location>
</feature>
<feature type="region of interest" description="Disordered" evidence="1">
    <location>
        <begin position="1009"/>
        <end position="1040"/>
    </location>
</feature>
<feature type="compositionally biased region" description="Polar residues" evidence="1">
    <location>
        <begin position="807"/>
        <end position="825"/>
    </location>
</feature>
<sequence length="1342" mass="152216">MDTKNLKDWMRHQSEVDFSISEWPGSSLDLNPVERFGAIIEDAVQDHFRRSRNHSKATLREVIDTGIVFTLSCFQNPGELPLPQEEANKGIIHAIQYNHGNPHEPICCCDLIVYIHDSQLYELRNYFHVDWSTTGDSHGVNPGTPCRFNNLCLTPGRKTCYSSYEALGKAAKQMHASVIYSQGRAWIGGYRDLNWYMQRDVPKGARWVSYCQCDNDFCNGDFNTFFSENGPKFGKSSKFSDEKIPSSKKEKPDSQGISQDSKTKTGVKPPGNARHKKQSPALFMHEMFDPRNPMLYPNGGVRYQDRNLVLGEPLIQGVNEALHHAPYYPSVFESHEFSAGQMPNQDPAVSYQGHYAGLQPLAPQYSDIVDSSVVMYMDQMPVHPPQGSLNHPLETMPQNPQQTLQIFQQGYPQFVQDYESVYNPTEMMRQPTIEHIDTNHHLRQQGSFSPISFEGQYEQIENSRDSPLQGYFNPVGAEGQYIAQETELDHNPYSQGYMRIQQGPQDIETNHNPHLQGSFNHAEIQGEPQPMEANQNLQGLFNPVGFEGQYVPQQMETYQSSRLRGQFNYGGTDSQIPQQMEVNHNPRPQGSFNYIAIQREHSPQLLDTNQNPHLQGSFNPVGIERQHLPQQMERNHNSRLQGSFNPIGIERQHIPLPLDTKHNQHLPGSLYAEVVGQPQKLQHMEYTHASSPTKNAQHQHYVHIVREQGLNMPQRLGSSHYSIQESPHSIQIAGQQKRKVPQNLGSPYYSFLEETPHSTQIVDSQGPNQAQHVGLSYHSRPAENVPNDPPVYAFYQESGERYDHNQHPQTQSIGFRKNPSSLPQNAQHRLGTITLGQPGSHSIAQHRKIVAPRPQLNYKSQPPQVGGPQLNYKFQPQDITNQDAASNSNDPLLEVMVHLKRPTPDEAQQHQPQSPSTSQHYGDSEKYALNSQDDSTEDESLLRQSFEILLDLVSRMRTLLSLDLITKKVAVHKIKETFNQIYGPNIDPRLRDKILRKIVSAMAHRGKRVGKSIRTDHDVSKNLHKHLSTDDREDNQTNELEDSSFSELFRQLIHSSFQQLSTEKPDFSTRFPLRSGKQDDEANGIQPQWNQQDEPCVETLLGQENITEYPKIKLVIPIDRKRFAQSVSRGGKNVPRLPPATPARGGFFFFMFVPSLLWVGFHLRSSNTSEEDFFATFSNPTSQSVPYVLEEEMDYGDLRPTSFMCFVCNGNENEECNSMDPVELRGLGFLKSCSKDERTCKVRRYAYTTFNESGEASGEIVWAIKRQCSKACVEGCLEMGQRTRLYVCTSCCYNSSCNSGSGASPVAPLFPLAPNLLIQSHVVQAIMISALPLIWAPWERTS</sequence>
<dbReference type="OrthoDB" id="6415465at2759"/>
<reference evidence="2" key="1">
    <citation type="submission" date="2020-11" db="EMBL/GenBank/DDBJ databases">
        <authorList>
            <person name="Tran Van P."/>
        </authorList>
    </citation>
    <scope>NUCLEOTIDE SEQUENCE</scope>
</reference>
<feature type="region of interest" description="Disordered" evidence="1">
    <location>
        <begin position="803"/>
        <end position="825"/>
    </location>
</feature>
<dbReference type="EMBL" id="OB660177">
    <property type="protein sequence ID" value="CAD7223273.1"/>
    <property type="molecule type" value="Genomic_DNA"/>
</dbReference>
<name>A0A7R8W629_9CRUS</name>
<organism evidence="2">
    <name type="scientific">Cyprideis torosa</name>
    <dbReference type="NCBI Taxonomy" id="163714"/>
    <lineage>
        <taxon>Eukaryota</taxon>
        <taxon>Metazoa</taxon>
        <taxon>Ecdysozoa</taxon>
        <taxon>Arthropoda</taxon>
        <taxon>Crustacea</taxon>
        <taxon>Oligostraca</taxon>
        <taxon>Ostracoda</taxon>
        <taxon>Podocopa</taxon>
        <taxon>Podocopida</taxon>
        <taxon>Cytherocopina</taxon>
        <taxon>Cytheroidea</taxon>
        <taxon>Cytherideidae</taxon>
        <taxon>Cyprideis</taxon>
    </lineage>
</organism>
<proteinExistence type="predicted"/>
<gene>
    <name evidence="2" type="ORF">CTOB1V02_LOCUS1263</name>
</gene>
<feature type="region of interest" description="Disordered" evidence="1">
    <location>
        <begin position="1071"/>
        <end position="1093"/>
    </location>
</feature>
<evidence type="ECO:0000256" key="1">
    <source>
        <dbReference type="SAM" id="MobiDB-lite"/>
    </source>
</evidence>
<feature type="region of interest" description="Disordered" evidence="1">
    <location>
        <begin position="234"/>
        <end position="280"/>
    </location>
</feature>
<feature type="region of interest" description="Disordered" evidence="1">
    <location>
        <begin position="903"/>
        <end position="936"/>
    </location>
</feature>
<evidence type="ECO:0000313" key="2">
    <source>
        <dbReference type="EMBL" id="CAD7223273.1"/>
    </source>
</evidence>
<feature type="compositionally biased region" description="Low complexity" evidence="1">
    <location>
        <begin position="909"/>
        <end position="920"/>
    </location>
</feature>
<accession>A0A7R8W629</accession>